<evidence type="ECO:0000256" key="2">
    <source>
        <dbReference type="ARBA" id="ARBA00022741"/>
    </source>
</evidence>
<proteinExistence type="predicted"/>
<dbReference type="Pfam" id="PF01071">
    <property type="entry name" value="GARS_A"/>
    <property type="match status" value="1"/>
</dbReference>
<reference evidence="6 7" key="1">
    <citation type="submission" date="2018-08" db="EMBL/GenBank/DDBJ databases">
        <title>Henriciella mobilis sp. nov., isolated from seawater.</title>
        <authorList>
            <person name="Cheng H."/>
            <person name="Wu Y.-H."/>
            <person name="Xu X.-W."/>
            <person name="Guo L.-L."/>
        </authorList>
    </citation>
    <scope>NUCLEOTIDE SEQUENCE [LARGE SCALE GENOMIC DNA]</scope>
    <source>
        <strain evidence="6 7">JN25</strain>
    </source>
</reference>
<evidence type="ECO:0000313" key="7">
    <source>
        <dbReference type="Proteomes" id="UP000266385"/>
    </source>
</evidence>
<evidence type="ECO:0000259" key="5">
    <source>
        <dbReference type="PROSITE" id="PS50975"/>
    </source>
</evidence>
<keyword evidence="2 4" id="KW-0547">Nucleotide-binding</keyword>
<comment type="caution">
    <text evidence="6">The sequence shown here is derived from an EMBL/GenBank/DDBJ whole genome shotgun (WGS) entry which is preliminary data.</text>
</comment>
<dbReference type="GO" id="GO:0005737">
    <property type="term" value="C:cytoplasm"/>
    <property type="evidence" value="ECO:0007669"/>
    <property type="project" value="TreeGrafter"/>
</dbReference>
<dbReference type="InterPro" id="IPR020561">
    <property type="entry name" value="PRibGlycinamid_synth_ATP-grasp"/>
</dbReference>
<dbReference type="PROSITE" id="PS50975">
    <property type="entry name" value="ATP_GRASP"/>
    <property type="match status" value="1"/>
</dbReference>
<dbReference type="InterPro" id="IPR011761">
    <property type="entry name" value="ATP-grasp"/>
</dbReference>
<dbReference type="InterPro" id="IPR013815">
    <property type="entry name" value="ATP_grasp_subdomain_1"/>
</dbReference>
<feature type="domain" description="ATP-grasp" evidence="5">
    <location>
        <begin position="94"/>
        <end position="350"/>
    </location>
</feature>
<dbReference type="SUPFAM" id="SSF56059">
    <property type="entry name" value="Glutathione synthetase ATP-binding domain-like"/>
    <property type="match status" value="1"/>
</dbReference>
<dbReference type="GO" id="GO:0005524">
    <property type="term" value="F:ATP binding"/>
    <property type="evidence" value="ECO:0007669"/>
    <property type="project" value="UniProtKB-UniRule"/>
</dbReference>
<dbReference type="SMART" id="SM01209">
    <property type="entry name" value="GARS_A"/>
    <property type="match status" value="1"/>
</dbReference>
<dbReference type="GO" id="GO:0046872">
    <property type="term" value="F:metal ion binding"/>
    <property type="evidence" value="ECO:0007669"/>
    <property type="project" value="InterPro"/>
</dbReference>
<organism evidence="6 7">
    <name type="scientific">Henriciella mobilis</name>
    <dbReference type="NCBI Taxonomy" id="2305467"/>
    <lineage>
        <taxon>Bacteria</taxon>
        <taxon>Pseudomonadati</taxon>
        <taxon>Pseudomonadota</taxon>
        <taxon>Alphaproteobacteria</taxon>
        <taxon>Hyphomonadales</taxon>
        <taxon>Hyphomonadaceae</taxon>
        <taxon>Henriciella</taxon>
    </lineage>
</organism>
<accession>A0A399RT72</accession>
<dbReference type="GO" id="GO:0016879">
    <property type="term" value="F:ligase activity, forming carbon-nitrogen bonds"/>
    <property type="evidence" value="ECO:0007669"/>
    <property type="project" value="TreeGrafter"/>
</dbReference>
<evidence type="ECO:0000313" key="6">
    <source>
        <dbReference type="EMBL" id="RIJ33087.1"/>
    </source>
</evidence>
<dbReference type="EMBL" id="QWFX01000005">
    <property type="protein sequence ID" value="RIJ33087.1"/>
    <property type="molecule type" value="Genomic_DNA"/>
</dbReference>
<dbReference type="OrthoDB" id="9803907at2"/>
<dbReference type="Proteomes" id="UP000266385">
    <property type="component" value="Unassembled WGS sequence"/>
</dbReference>
<keyword evidence="3 4" id="KW-0067">ATP-binding</keyword>
<dbReference type="PANTHER" id="PTHR21621">
    <property type="entry name" value="RIBOSOMAL PROTEIN S6 MODIFICATION PROTEIN"/>
    <property type="match status" value="1"/>
</dbReference>
<dbReference type="Gene3D" id="3.30.470.20">
    <property type="entry name" value="ATP-grasp fold, B domain"/>
    <property type="match status" value="1"/>
</dbReference>
<sequence length="359" mass="38943">MPVQPATRVWLRNKRRLLDAQAGLARRRFRTVRNSFYKALWSEAAEKVGATAERRANGLVQISRGDRATFVDHSDLMLDSQVTLRLMANKAMTFEFMAKADVRTPAFKNFTLATLSKAEKFLASQSGPIVIKPADGTGGGRGVTTGITTEHALQVAARHAAGFNQALMAEEQLTGDNYRILYLDGEFIDAVRRDSPTVTGDGSSSVSALVKAENERRLAMDPITALSPLILDQESRNTLAAEGRNSGYVPKAGEVVRVKLAVNENAAAQNHVVRDQVHPEIIEAGARLAKAFGVRFAGLDVTADDISVPLKEGGVIFNEINVNPGIHHHYLVANDDQKADVAAVLLEKMFETGSGTIQI</sequence>
<evidence type="ECO:0000256" key="3">
    <source>
        <dbReference type="ARBA" id="ARBA00022840"/>
    </source>
</evidence>
<gene>
    <name evidence="6" type="ORF">D1223_04395</name>
</gene>
<keyword evidence="7" id="KW-1185">Reference proteome</keyword>
<dbReference type="PANTHER" id="PTHR21621:SF0">
    <property type="entry name" value="BETA-CITRYLGLUTAMATE SYNTHASE B-RELATED"/>
    <property type="match status" value="1"/>
</dbReference>
<protein>
    <submittedName>
        <fullName evidence="6">Cyanophycin synthetase</fullName>
    </submittedName>
</protein>
<dbReference type="Gene3D" id="3.30.1490.20">
    <property type="entry name" value="ATP-grasp fold, A domain"/>
    <property type="match status" value="1"/>
</dbReference>
<name>A0A399RT72_9PROT</name>
<evidence type="ECO:0000256" key="1">
    <source>
        <dbReference type="ARBA" id="ARBA00022598"/>
    </source>
</evidence>
<evidence type="ECO:0000256" key="4">
    <source>
        <dbReference type="PROSITE-ProRule" id="PRU00409"/>
    </source>
</evidence>
<keyword evidence="1" id="KW-0436">Ligase</keyword>
<dbReference type="AlphaFoldDB" id="A0A399RT72"/>
<dbReference type="RefSeq" id="WP_119375165.1">
    <property type="nucleotide sequence ID" value="NZ_QWFX01000005.1"/>
</dbReference>